<dbReference type="SUPFAM" id="SSF46785">
    <property type="entry name" value="Winged helix' DNA-binding domain"/>
    <property type="match status" value="1"/>
</dbReference>
<protein>
    <submittedName>
        <fullName evidence="5">AsnC family transcriptional regulator</fullName>
    </submittedName>
</protein>
<evidence type="ECO:0000256" key="3">
    <source>
        <dbReference type="ARBA" id="ARBA00023163"/>
    </source>
</evidence>
<evidence type="ECO:0000256" key="2">
    <source>
        <dbReference type="ARBA" id="ARBA00023125"/>
    </source>
</evidence>
<dbReference type="InterPro" id="IPR019887">
    <property type="entry name" value="Tscrpt_reg_AsnC/Lrp_C"/>
</dbReference>
<dbReference type="Proteomes" id="UP000247454">
    <property type="component" value="Unassembled WGS sequence"/>
</dbReference>
<organism evidence="5 6">
    <name type="scientific">Phyllobacterium leguminum</name>
    <dbReference type="NCBI Taxonomy" id="314237"/>
    <lineage>
        <taxon>Bacteria</taxon>
        <taxon>Pseudomonadati</taxon>
        <taxon>Pseudomonadota</taxon>
        <taxon>Alphaproteobacteria</taxon>
        <taxon>Hyphomicrobiales</taxon>
        <taxon>Phyllobacteriaceae</taxon>
        <taxon>Phyllobacterium</taxon>
    </lineage>
</organism>
<dbReference type="InterPro" id="IPR000485">
    <property type="entry name" value="AsnC-type_HTH_dom"/>
</dbReference>
<feature type="domain" description="HTH asnC-type" evidence="4">
    <location>
        <begin position="1"/>
        <end position="54"/>
    </location>
</feature>
<dbReference type="PRINTS" id="PR00033">
    <property type="entry name" value="HTHASNC"/>
</dbReference>
<dbReference type="InterPro" id="IPR036390">
    <property type="entry name" value="WH_DNA-bd_sf"/>
</dbReference>
<evidence type="ECO:0000256" key="1">
    <source>
        <dbReference type="ARBA" id="ARBA00023015"/>
    </source>
</evidence>
<proteinExistence type="predicted"/>
<evidence type="ECO:0000259" key="4">
    <source>
        <dbReference type="PROSITE" id="PS50956"/>
    </source>
</evidence>
<dbReference type="Gene3D" id="1.10.10.10">
    <property type="entry name" value="Winged helix-like DNA-binding domain superfamily/Winged helix DNA-binding domain"/>
    <property type="match status" value="1"/>
</dbReference>
<accession>A0A318SYI9</accession>
<dbReference type="InterPro" id="IPR011008">
    <property type="entry name" value="Dimeric_a/b-barrel"/>
</dbReference>
<dbReference type="Pfam" id="PF13404">
    <property type="entry name" value="HTH_AsnC-type"/>
    <property type="match status" value="1"/>
</dbReference>
<dbReference type="RefSeq" id="WP_110754250.1">
    <property type="nucleotide sequence ID" value="NZ_QJTF01000027.1"/>
</dbReference>
<dbReference type="AlphaFoldDB" id="A0A318SYI9"/>
<sequence length="138" mass="15181">MDDLDNRLIAALRQDGRAPLSKLADILQVSRGTVQNRLDRLIANGVILGFTVRVKDMSGAERIRAMMTIEVVGRNTHKAVQSLRKIPEILSLHTTNGAWDLIAEIEVASLIDFDRVLNSVRLIDGIARSETSLLLAPA</sequence>
<dbReference type="PANTHER" id="PTHR30154:SF53">
    <property type="entry name" value="HTH-TYPE TRANSCRIPTIONAL REGULATOR LRPC"/>
    <property type="match status" value="1"/>
</dbReference>
<dbReference type="OrthoDB" id="9809462at2"/>
<dbReference type="SUPFAM" id="SSF54909">
    <property type="entry name" value="Dimeric alpha+beta barrel"/>
    <property type="match status" value="1"/>
</dbReference>
<name>A0A318SYI9_9HYPH</name>
<dbReference type="GO" id="GO:0043200">
    <property type="term" value="P:response to amino acid"/>
    <property type="evidence" value="ECO:0007669"/>
    <property type="project" value="TreeGrafter"/>
</dbReference>
<dbReference type="SMART" id="SM00344">
    <property type="entry name" value="HTH_ASNC"/>
    <property type="match status" value="1"/>
</dbReference>
<keyword evidence="1" id="KW-0805">Transcription regulation</keyword>
<evidence type="ECO:0000313" key="6">
    <source>
        <dbReference type="Proteomes" id="UP000247454"/>
    </source>
</evidence>
<dbReference type="PROSITE" id="PS50956">
    <property type="entry name" value="HTH_ASNC_2"/>
    <property type="match status" value="1"/>
</dbReference>
<dbReference type="InterPro" id="IPR019888">
    <property type="entry name" value="Tscrpt_reg_AsnC-like"/>
</dbReference>
<dbReference type="PANTHER" id="PTHR30154">
    <property type="entry name" value="LEUCINE-RESPONSIVE REGULATORY PROTEIN"/>
    <property type="match status" value="1"/>
</dbReference>
<dbReference type="GO" id="GO:0043565">
    <property type="term" value="F:sequence-specific DNA binding"/>
    <property type="evidence" value="ECO:0007669"/>
    <property type="project" value="InterPro"/>
</dbReference>
<reference evidence="5 6" key="1">
    <citation type="submission" date="2018-06" db="EMBL/GenBank/DDBJ databases">
        <title>Genomic Encyclopedia of Type Strains, Phase III (KMG-III): the genomes of soil and plant-associated and newly described type strains.</title>
        <authorList>
            <person name="Whitman W."/>
        </authorList>
    </citation>
    <scope>NUCLEOTIDE SEQUENCE [LARGE SCALE GENOMIC DNA]</scope>
    <source>
        <strain evidence="5 6">ORS 1419</strain>
    </source>
</reference>
<gene>
    <name evidence="5" type="ORF">C7477_12719</name>
</gene>
<dbReference type="EMBL" id="QJTF01000027">
    <property type="protein sequence ID" value="PYE86355.1"/>
    <property type="molecule type" value="Genomic_DNA"/>
</dbReference>
<keyword evidence="2" id="KW-0238">DNA-binding</keyword>
<keyword evidence="6" id="KW-1185">Reference proteome</keyword>
<evidence type="ECO:0000313" key="5">
    <source>
        <dbReference type="EMBL" id="PYE86355.1"/>
    </source>
</evidence>
<keyword evidence="3" id="KW-0804">Transcription</keyword>
<dbReference type="Gene3D" id="3.30.70.920">
    <property type="match status" value="1"/>
</dbReference>
<dbReference type="Pfam" id="PF01037">
    <property type="entry name" value="AsnC_trans_reg"/>
    <property type="match status" value="1"/>
</dbReference>
<comment type="caution">
    <text evidence="5">The sequence shown here is derived from an EMBL/GenBank/DDBJ whole genome shotgun (WGS) entry which is preliminary data.</text>
</comment>
<dbReference type="InterPro" id="IPR036388">
    <property type="entry name" value="WH-like_DNA-bd_sf"/>
</dbReference>
<dbReference type="GO" id="GO:0005829">
    <property type="term" value="C:cytosol"/>
    <property type="evidence" value="ECO:0007669"/>
    <property type="project" value="TreeGrafter"/>
</dbReference>